<dbReference type="Pfam" id="PF04082">
    <property type="entry name" value="Fungal_trans"/>
    <property type="match status" value="1"/>
</dbReference>
<keyword evidence="2" id="KW-0539">Nucleus</keyword>
<gene>
    <name evidence="6" type="ORF">CTheo_2083</name>
</gene>
<feature type="coiled-coil region" evidence="3">
    <location>
        <begin position="94"/>
        <end position="121"/>
    </location>
</feature>
<evidence type="ECO:0000256" key="3">
    <source>
        <dbReference type="SAM" id="Coils"/>
    </source>
</evidence>
<name>A0A5N5QRR2_9AGAM</name>
<evidence type="ECO:0000256" key="2">
    <source>
        <dbReference type="ARBA" id="ARBA00023242"/>
    </source>
</evidence>
<feature type="region of interest" description="Disordered" evidence="4">
    <location>
        <begin position="141"/>
        <end position="162"/>
    </location>
</feature>
<proteinExistence type="predicted"/>
<keyword evidence="7" id="KW-1185">Reference proteome</keyword>
<evidence type="ECO:0000256" key="4">
    <source>
        <dbReference type="SAM" id="MobiDB-lite"/>
    </source>
</evidence>
<dbReference type="CDD" id="cd12148">
    <property type="entry name" value="fungal_TF_MHR"/>
    <property type="match status" value="1"/>
</dbReference>
<dbReference type="GO" id="GO:0003677">
    <property type="term" value="F:DNA binding"/>
    <property type="evidence" value="ECO:0007669"/>
    <property type="project" value="InterPro"/>
</dbReference>
<dbReference type="PANTHER" id="PTHR31001">
    <property type="entry name" value="UNCHARACTERIZED TRANSCRIPTIONAL REGULATORY PROTEIN"/>
    <property type="match status" value="1"/>
</dbReference>
<dbReference type="InterPro" id="IPR007219">
    <property type="entry name" value="XnlR_reg_dom"/>
</dbReference>
<comment type="caution">
    <text evidence="6">The sequence shown here is derived from an EMBL/GenBank/DDBJ whole genome shotgun (WGS) entry which is preliminary data.</text>
</comment>
<evidence type="ECO:0000313" key="6">
    <source>
        <dbReference type="EMBL" id="KAB5594452.1"/>
    </source>
</evidence>
<dbReference type="GO" id="GO:0006351">
    <property type="term" value="P:DNA-templated transcription"/>
    <property type="evidence" value="ECO:0007669"/>
    <property type="project" value="InterPro"/>
</dbReference>
<organism evidence="6 7">
    <name type="scientific">Ceratobasidium theobromae</name>
    <dbReference type="NCBI Taxonomy" id="1582974"/>
    <lineage>
        <taxon>Eukaryota</taxon>
        <taxon>Fungi</taxon>
        <taxon>Dikarya</taxon>
        <taxon>Basidiomycota</taxon>
        <taxon>Agaricomycotina</taxon>
        <taxon>Agaricomycetes</taxon>
        <taxon>Cantharellales</taxon>
        <taxon>Ceratobasidiaceae</taxon>
        <taxon>Ceratobasidium</taxon>
    </lineage>
</organism>
<sequence>MLKAHKKTAPARLVVDVAGVPYHVQSADGAINTTSSSKSQSQSNLRSRRTAYRLKLRCDRQVPCHSCVKRGCSSICPDGQLTTGKGNRFVLANTEELHEKIIQLQDRISSLEGALATLQAAHSSQPHPLLREDLLELKAPLGTELAPSQAKRRRTELSELEREQTPEVLDALGTLTIESEGRSIFYGRTPGAESLYMPEDSLDVKPSISSKTSSRSGFTVNVNLQHLSQSFPFEFNPARGNEKEIKQQLRALLPTADKAWTICEFYFMHATWLYNPIPRTQFVETIFNRMYRTPTHADACSAHQYSVMFGVLAIGIQLNTDLPSHHQDAEQYHMLARAALALDCCSENTTISAVQSILLMCYFCQLTDNKDYSMHHWALIGLGMKLAVGIGLHRDGKRWDLDPAEAEIRRALWWELRTFDAWAAAGFGRPPSIASIHTDTEWPKDPEAKINADGLIEPSYQRVKLVFARLLLEVLDGASNATAPSYDKVLKLHRHLREFDGPPHLHVPGFFGNNYEETSLYVDNSLQLERHMTFCVPETILMHLHRSFFARAINECPEDPLKSQYAESVIAIHESVLRFLAAVKNLFSLLPDLTMRFWMFWSDAFSGATILAALVIRCPGSPLSTSALKGLDDICELFNQAQNACQARLALRAHFAFKGRHSAHPTMIPLDGSPHAVSDRGSEENTFLGGHAFQGQTSGHSSSQSPYPNKPGSINPTMQIAGSINDPHVLDPYLNTYTQGINVPSTSSLLSSHHMDLHHPPLDTHLDTPLAALHPGMLDPQSPNSYYSYPPTGAYPFPAQPMPFSQGRQPTPNDIDYAWQALMTSIGVQNKPT</sequence>
<reference evidence="6 7" key="1">
    <citation type="journal article" date="2019" name="Fungal Biol. Biotechnol.">
        <title>Draft genome sequence of fastidious pathogen Ceratobasidium theobromae, which causes vascular-streak dieback in Theobroma cacao.</title>
        <authorList>
            <person name="Ali S.S."/>
            <person name="Asman A."/>
            <person name="Shao J."/>
            <person name="Firmansyah A.P."/>
            <person name="Susilo A.W."/>
            <person name="Rosmana A."/>
            <person name="McMahon P."/>
            <person name="Junaid M."/>
            <person name="Guest D."/>
            <person name="Kheng T.Y."/>
            <person name="Meinhardt L.W."/>
            <person name="Bailey B.A."/>
        </authorList>
    </citation>
    <scope>NUCLEOTIDE SEQUENCE [LARGE SCALE GENOMIC DNA]</scope>
    <source>
        <strain evidence="6 7">CT2</strain>
    </source>
</reference>
<dbReference type="GO" id="GO:0005634">
    <property type="term" value="C:nucleus"/>
    <property type="evidence" value="ECO:0007669"/>
    <property type="project" value="UniProtKB-SubCell"/>
</dbReference>
<protein>
    <submittedName>
        <fullName evidence="6">Fungal specific transcription factor domain containing protein</fullName>
    </submittedName>
</protein>
<comment type="subcellular location">
    <subcellularLocation>
        <location evidence="1">Nucleus</location>
    </subcellularLocation>
</comment>
<dbReference type="SMART" id="SM00906">
    <property type="entry name" value="Fungal_trans"/>
    <property type="match status" value="1"/>
</dbReference>
<feature type="region of interest" description="Disordered" evidence="4">
    <location>
        <begin position="674"/>
        <end position="716"/>
    </location>
</feature>
<keyword evidence="3" id="KW-0175">Coiled coil</keyword>
<dbReference type="PANTHER" id="PTHR31001:SF56">
    <property type="entry name" value="ZN(2)-C6 FUNGAL-TYPE DOMAIN-CONTAINING PROTEIN"/>
    <property type="match status" value="1"/>
</dbReference>
<feature type="compositionally biased region" description="Low complexity" evidence="4">
    <location>
        <begin position="694"/>
        <end position="705"/>
    </location>
</feature>
<feature type="domain" description="Xylanolytic transcriptional activator regulatory" evidence="5">
    <location>
        <begin position="376"/>
        <end position="449"/>
    </location>
</feature>
<dbReference type="AlphaFoldDB" id="A0A5N5QRR2"/>
<dbReference type="InterPro" id="IPR050613">
    <property type="entry name" value="Sec_Metabolite_Reg"/>
</dbReference>
<evidence type="ECO:0000313" key="7">
    <source>
        <dbReference type="Proteomes" id="UP000383932"/>
    </source>
</evidence>
<dbReference type="GO" id="GO:0008270">
    <property type="term" value="F:zinc ion binding"/>
    <property type="evidence" value="ECO:0007669"/>
    <property type="project" value="InterPro"/>
</dbReference>
<dbReference type="OrthoDB" id="424974at2759"/>
<dbReference type="EMBL" id="SSOP01000020">
    <property type="protein sequence ID" value="KAB5594452.1"/>
    <property type="molecule type" value="Genomic_DNA"/>
</dbReference>
<evidence type="ECO:0000256" key="1">
    <source>
        <dbReference type="ARBA" id="ARBA00004123"/>
    </source>
</evidence>
<dbReference type="Proteomes" id="UP000383932">
    <property type="component" value="Unassembled WGS sequence"/>
</dbReference>
<accession>A0A5N5QRR2</accession>
<evidence type="ECO:0000259" key="5">
    <source>
        <dbReference type="SMART" id="SM00906"/>
    </source>
</evidence>